<organism evidence="1 2">
    <name type="scientific">Camelina sativa</name>
    <name type="common">False flax</name>
    <name type="synonym">Myagrum sativum</name>
    <dbReference type="NCBI Taxonomy" id="90675"/>
    <lineage>
        <taxon>Eukaryota</taxon>
        <taxon>Viridiplantae</taxon>
        <taxon>Streptophyta</taxon>
        <taxon>Embryophyta</taxon>
        <taxon>Tracheophyta</taxon>
        <taxon>Spermatophyta</taxon>
        <taxon>Magnoliopsida</taxon>
        <taxon>eudicotyledons</taxon>
        <taxon>Gunneridae</taxon>
        <taxon>Pentapetalae</taxon>
        <taxon>rosids</taxon>
        <taxon>malvids</taxon>
        <taxon>Brassicales</taxon>
        <taxon>Brassicaceae</taxon>
        <taxon>Camelineae</taxon>
        <taxon>Camelina</taxon>
    </lineage>
</organism>
<name>A0ABM0U4N4_CAMSA</name>
<dbReference type="RefSeq" id="XP_010435753.1">
    <property type="nucleotide sequence ID" value="XM_010437451.2"/>
</dbReference>
<sequence length="275" mass="32079">MEGIVEEKKIVGEAPPQAEAGGALADDYEFGRRCYMMPEERDKEPRSWRNLSYGFDLDYSSDPCTLVKSRWGKDYDIALFGRLGVLCHNLHKGTNFKFVRWEKYNIMSTAYTNFYITLEAMDPATNSVFSFQTLFSDVGCSPGIYLIWRILVCRIKCNNPPDAYWDKTSSIDDFYLRPMPKWFSDHEFASDPKRFYELRKKKLAKKAHAWDDDDDIIRLAPVSDSGGSGEDDISPYEWRVYYDSGVCGRLGLYCYNFQKVLQWKLLYAMKWNQNL</sequence>
<accession>A0ABM0U4N4</accession>
<reference evidence="1" key="1">
    <citation type="journal article" date="2014" name="Nat. Commun.">
        <title>The emerging biofuel crop Camelina sativa retains a highly undifferentiated hexaploid genome structure.</title>
        <authorList>
            <person name="Kagale S."/>
            <person name="Koh C."/>
            <person name="Nixon J."/>
            <person name="Bollina V."/>
            <person name="Clarke W.E."/>
            <person name="Tuteja R."/>
            <person name="Spillane C."/>
            <person name="Robinson S.J."/>
            <person name="Links M.G."/>
            <person name="Clarke C."/>
            <person name="Higgins E.E."/>
            <person name="Huebert T."/>
            <person name="Sharpe A.G."/>
            <person name="Parkin I.A."/>
        </authorList>
    </citation>
    <scope>NUCLEOTIDE SEQUENCE [LARGE SCALE GENOMIC DNA]</scope>
    <source>
        <strain evidence="1">cv. DH55</strain>
    </source>
</reference>
<keyword evidence="1" id="KW-1185">Reference proteome</keyword>
<dbReference type="PANTHER" id="PTHR31260">
    <property type="entry name" value="CYSTATIN/MONELLIN SUPERFAMILY PROTEIN"/>
    <property type="match status" value="1"/>
</dbReference>
<reference evidence="2" key="2">
    <citation type="submission" date="2025-08" db="UniProtKB">
        <authorList>
            <consortium name="RefSeq"/>
        </authorList>
    </citation>
    <scope>IDENTIFICATION</scope>
    <source>
        <tissue evidence="2">Leaf</tissue>
    </source>
</reference>
<dbReference type="PANTHER" id="PTHR31260:SF74">
    <property type="entry name" value="(RAPE) HYPOTHETICAL PROTEIN"/>
    <property type="match status" value="1"/>
</dbReference>
<evidence type="ECO:0000313" key="2">
    <source>
        <dbReference type="RefSeq" id="XP_010435753.1"/>
    </source>
</evidence>
<dbReference type="Proteomes" id="UP000694864">
    <property type="component" value="Chromosome 10"/>
</dbReference>
<dbReference type="InterPro" id="IPR006462">
    <property type="entry name" value="MS5"/>
</dbReference>
<gene>
    <name evidence="2" type="primary">LOC104719516</name>
</gene>
<proteinExistence type="predicted"/>
<dbReference type="GeneID" id="104719516"/>
<protein>
    <submittedName>
        <fullName evidence="2">UPF0725 protein At5g63820-like</fullName>
    </submittedName>
</protein>
<evidence type="ECO:0000313" key="1">
    <source>
        <dbReference type="Proteomes" id="UP000694864"/>
    </source>
</evidence>